<keyword evidence="7" id="KW-1185">Reference proteome</keyword>
<dbReference type="Pfam" id="PF00172">
    <property type="entry name" value="Zn_clus"/>
    <property type="match status" value="1"/>
</dbReference>
<evidence type="ECO:0000313" key="7">
    <source>
        <dbReference type="Proteomes" id="UP001176517"/>
    </source>
</evidence>
<comment type="caution">
    <text evidence="6">The sequence shown here is derived from an EMBL/GenBank/DDBJ whole genome shotgun (WGS) entry which is preliminary data.</text>
</comment>
<dbReference type="SUPFAM" id="SSF57701">
    <property type="entry name" value="Zn2/Cys6 DNA-binding domain"/>
    <property type="match status" value="1"/>
</dbReference>
<dbReference type="Gene3D" id="4.10.240.10">
    <property type="entry name" value="Zn(2)-C6 fungal-type DNA-binding domain"/>
    <property type="match status" value="1"/>
</dbReference>
<name>A0AAN6GVQ8_9BASI</name>
<evidence type="ECO:0000313" key="6">
    <source>
        <dbReference type="EMBL" id="KAK0552144.1"/>
    </source>
</evidence>
<evidence type="ECO:0000259" key="5">
    <source>
        <dbReference type="PROSITE" id="PS50048"/>
    </source>
</evidence>
<feature type="region of interest" description="Disordered" evidence="4">
    <location>
        <begin position="914"/>
        <end position="1063"/>
    </location>
</feature>
<evidence type="ECO:0000256" key="4">
    <source>
        <dbReference type="SAM" id="MobiDB-lite"/>
    </source>
</evidence>
<comment type="subcellular location">
    <subcellularLocation>
        <location evidence="1">Nucleus</location>
    </subcellularLocation>
</comment>
<feature type="domain" description="Zn(2)-C6 fungal-type" evidence="5">
    <location>
        <begin position="92"/>
        <end position="121"/>
    </location>
</feature>
<dbReference type="PROSITE" id="PS50048">
    <property type="entry name" value="ZN2_CY6_FUNGAL_2"/>
    <property type="match status" value="1"/>
</dbReference>
<dbReference type="Proteomes" id="UP001176517">
    <property type="component" value="Unassembled WGS sequence"/>
</dbReference>
<dbReference type="SMART" id="SM00066">
    <property type="entry name" value="GAL4"/>
    <property type="match status" value="1"/>
</dbReference>
<accession>A0AAN6GVQ8</accession>
<feature type="region of interest" description="Disordered" evidence="4">
    <location>
        <begin position="1352"/>
        <end position="1389"/>
    </location>
</feature>
<feature type="compositionally biased region" description="Basic and acidic residues" evidence="4">
    <location>
        <begin position="334"/>
        <end position="344"/>
    </location>
</feature>
<gene>
    <name evidence="6" type="ORF">OC846_002995</name>
</gene>
<dbReference type="InterPro" id="IPR050613">
    <property type="entry name" value="Sec_Metabolite_Reg"/>
</dbReference>
<feature type="region of interest" description="Disordered" evidence="4">
    <location>
        <begin position="1244"/>
        <end position="1311"/>
    </location>
</feature>
<sequence>MPASRPSIPGAGASSNGAGPSTVAPAASSSVTVPIASTSTAGSSLMTGAVGAAAAGSGNNTPGRQPPQSVADVVAASVGGRRERKRKRIHYSCAECHRRKSKCDRKTPCQPCIDRGLGDTCRPFEDGDEHGDARDRLGRLEDIVEGLATAHAELAKELAILQKAYQQQQRLLPTAARRESNAVAGENGSVAAPAYVAEVAEYGADAYSGHRLPSASPSSSSVPLPRSHHANGQAPTAGSPHDGHEYGQHSLRKTSNASMGFVPAAGTGPLSLSHQRFNGSSPDHTVANSTSDGPHSRRRGSYPRSTGAASNQGTYARSAGEDAHMITDSDDDDHGAANDHYDDDHRDDEEDGIIHGDHRSQPKVRLLSNNSTSGRAGAAKTEPADNFEGGLTVEGGMHGEANWYGALALPSVSRSVIRTEIRGEHLEMHADLPRCPASVMLYRLVHEGGAPPDILQQLMADLPPRKDDCDRLVKLFFRDINWTRIPIHEASFMSSYDELMEFRSGQSSSESGESGGRHAPFLALLFIVLATVKRSQPEEMGSEEDARKGANKFLHGFKKTAAIAASIRIDHIDMLVAHLLAARWYTVNRNSAEAWAALGFGVRAAQAMGLHRDGSKLGLDAVTTERRRRLFSLVQYLDSTTSMLLGRPLGINPAHCDSQPPSDIDIDTMPRSSRPHNAIIYREDVPPGIYAFIAIRHNINRLTARIVEHFQNLEKARQYSDVITIDEELCSFRDSLPAPYQHKNADTSYDTICPWLPLHRYLLNIEIFYFRITLHRPYMLRSSDSKYDFSRRAAIESAKSDRLLREEYNRTVEWPPHKCRRTFMGGLYRLFNATLIFAVALLADPKGPDAADFVSYLDEFIEKHRSADRTDAATRREVRIIELFRAKALDPTWCAVTAVGAAARSQPPAQKTILAVQEPSGSSTRPNGRRSQSRPRSGTKGSHAAVSGTSATGVSSQLPGRAKAGSAKDGASGRDEASAGIHFGDERSVIHTAPPPRGLTSSSSSSSVLGADGAESRGGSRGSLGWTANTVASPGAHGLQGLVNGRSPTDGVASIPSRSNGYPLSSNRMLVGASSQLQDPAPSGFPAVMFGNNTMSVSGGSGPGSLARGTPTGSIWATNGTAVGGGGSSGSGSTPAPTVGMTNLFGPPTTFDFSGGLSLGSFGGGGGFGGGFGSGMGMGDADFAQSLFDQLGVSLDQFGLAVGGSSGTGNPASEGVLPSSYGGMGGMSSASSLLGAQIIEGAAGDGRASSSGGGNPDTFSFDFGRPEPSNEISSSAITYANPGAADSSASGGSFSGQSTRVPESNSNPDGLLSLADQARFAGSDNGAPSSTSGAEWAGVQAWGPLVEAIASSTGSATGSGQQAANNGTTSVSHKGNSMQASGGRGRSRS</sequence>
<dbReference type="GO" id="GO:0005634">
    <property type="term" value="C:nucleus"/>
    <property type="evidence" value="ECO:0007669"/>
    <property type="project" value="UniProtKB-SubCell"/>
</dbReference>
<dbReference type="Pfam" id="PF04082">
    <property type="entry name" value="Fungal_trans"/>
    <property type="match status" value="1"/>
</dbReference>
<feature type="compositionally biased region" description="Low complexity" evidence="4">
    <location>
        <begin position="960"/>
        <end position="970"/>
    </location>
</feature>
<feature type="compositionally biased region" description="Polar residues" evidence="4">
    <location>
        <begin position="303"/>
        <end position="315"/>
    </location>
</feature>
<dbReference type="InterPro" id="IPR036864">
    <property type="entry name" value="Zn2-C6_fun-type_DNA-bd_sf"/>
</dbReference>
<dbReference type="GO" id="GO:0000981">
    <property type="term" value="F:DNA-binding transcription factor activity, RNA polymerase II-specific"/>
    <property type="evidence" value="ECO:0007669"/>
    <property type="project" value="InterPro"/>
</dbReference>
<keyword evidence="3" id="KW-0539">Nucleus</keyword>
<feature type="compositionally biased region" description="Polar residues" evidence="4">
    <location>
        <begin position="947"/>
        <end position="958"/>
    </location>
</feature>
<organism evidence="6 7">
    <name type="scientific">Tilletia horrida</name>
    <dbReference type="NCBI Taxonomy" id="155126"/>
    <lineage>
        <taxon>Eukaryota</taxon>
        <taxon>Fungi</taxon>
        <taxon>Dikarya</taxon>
        <taxon>Basidiomycota</taxon>
        <taxon>Ustilaginomycotina</taxon>
        <taxon>Exobasidiomycetes</taxon>
        <taxon>Tilletiales</taxon>
        <taxon>Tilletiaceae</taxon>
        <taxon>Tilletia</taxon>
    </lineage>
</organism>
<feature type="region of interest" description="Disordered" evidence="4">
    <location>
        <begin position="52"/>
        <end position="72"/>
    </location>
</feature>
<feature type="compositionally biased region" description="Low complexity" evidence="4">
    <location>
        <begin position="1280"/>
        <end position="1298"/>
    </location>
</feature>
<dbReference type="GO" id="GO:0006351">
    <property type="term" value="P:DNA-templated transcription"/>
    <property type="evidence" value="ECO:0007669"/>
    <property type="project" value="InterPro"/>
</dbReference>
<feature type="compositionally biased region" description="Low complexity" evidence="4">
    <location>
        <begin position="1352"/>
        <end position="1364"/>
    </location>
</feature>
<reference evidence="6" key="1">
    <citation type="journal article" date="2023" name="PhytoFront">
        <title>Draft Genome Resources of Seven Strains of Tilletia horrida, Causal Agent of Kernel Smut of Rice.</title>
        <authorList>
            <person name="Khanal S."/>
            <person name="Antony Babu S."/>
            <person name="Zhou X.G."/>
        </authorList>
    </citation>
    <scope>NUCLEOTIDE SEQUENCE</scope>
    <source>
        <strain evidence="6">TX6</strain>
    </source>
</reference>
<keyword evidence="2" id="KW-0479">Metal-binding</keyword>
<feature type="compositionally biased region" description="Low complexity" evidence="4">
    <location>
        <begin position="210"/>
        <end position="225"/>
    </location>
</feature>
<feature type="compositionally biased region" description="Polar residues" evidence="4">
    <location>
        <begin position="1365"/>
        <end position="1380"/>
    </location>
</feature>
<feature type="compositionally biased region" description="Polar residues" evidence="4">
    <location>
        <begin position="270"/>
        <end position="293"/>
    </location>
</feature>
<feature type="compositionally biased region" description="Polar residues" evidence="4">
    <location>
        <begin position="1299"/>
        <end position="1308"/>
    </location>
</feature>
<feature type="compositionally biased region" description="Polar residues" evidence="4">
    <location>
        <begin position="59"/>
        <end position="68"/>
    </location>
</feature>
<dbReference type="CDD" id="cd12148">
    <property type="entry name" value="fungal_TF_MHR"/>
    <property type="match status" value="1"/>
</dbReference>
<evidence type="ECO:0000256" key="3">
    <source>
        <dbReference type="ARBA" id="ARBA00023242"/>
    </source>
</evidence>
<evidence type="ECO:0000256" key="1">
    <source>
        <dbReference type="ARBA" id="ARBA00004123"/>
    </source>
</evidence>
<dbReference type="SMART" id="SM00906">
    <property type="entry name" value="Fungal_trans"/>
    <property type="match status" value="1"/>
</dbReference>
<dbReference type="GO" id="GO:0008270">
    <property type="term" value="F:zinc ion binding"/>
    <property type="evidence" value="ECO:0007669"/>
    <property type="project" value="InterPro"/>
</dbReference>
<proteinExistence type="predicted"/>
<dbReference type="InterPro" id="IPR001138">
    <property type="entry name" value="Zn2Cys6_DnaBD"/>
</dbReference>
<feature type="compositionally biased region" description="Basic and acidic residues" evidence="4">
    <location>
        <begin position="971"/>
        <end position="989"/>
    </location>
</feature>
<dbReference type="PANTHER" id="PTHR31001">
    <property type="entry name" value="UNCHARACTERIZED TRANSCRIPTIONAL REGULATORY PROTEIN"/>
    <property type="match status" value="1"/>
</dbReference>
<dbReference type="InterPro" id="IPR007219">
    <property type="entry name" value="XnlR_reg_dom"/>
</dbReference>
<dbReference type="GO" id="GO:0003677">
    <property type="term" value="F:DNA binding"/>
    <property type="evidence" value="ECO:0007669"/>
    <property type="project" value="InterPro"/>
</dbReference>
<dbReference type="PANTHER" id="PTHR31001:SF87">
    <property type="entry name" value="COL-21"/>
    <property type="match status" value="1"/>
</dbReference>
<feature type="region of interest" description="Disordered" evidence="4">
    <location>
        <begin position="1"/>
        <end position="31"/>
    </location>
</feature>
<dbReference type="CDD" id="cd00067">
    <property type="entry name" value="GAL4"/>
    <property type="match status" value="1"/>
</dbReference>
<feature type="region of interest" description="Disordered" evidence="4">
    <location>
        <begin position="210"/>
        <end position="386"/>
    </location>
</feature>
<protein>
    <recommendedName>
        <fullName evidence="5">Zn(2)-C6 fungal-type domain-containing protein</fullName>
    </recommendedName>
</protein>
<dbReference type="EMBL" id="JAPDMZ010000067">
    <property type="protein sequence ID" value="KAK0552144.1"/>
    <property type="molecule type" value="Genomic_DNA"/>
</dbReference>
<evidence type="ECO:0000256" key="2">
    <source>
        <dbReference type="ARBA" id="ARBA00022723"/>
    </source>
</evidence>
<dbReference type="PROSITE" id="PS00463">
    <property type="entry name" value="ZN2_CY6_FUNGAL_1"/>
    <property type="match status" value="1"/>
</dbReference>